<dbReference type="STRING" id="402676.B6K3F9"/>
<reference evidence="9 11" key="1">
    <citation type="journal article" date="2011" name="Science">
        <title>Comparative functional genomics of the fission yeasts.</title>
        <authorList>
            <person name="Rhind N."/>
            <person name="Chen Z."/>
            <person name="Yassour M."/>
            <person name="Thompson D.A."/>
            <person name="Haas B.J."/>
            <person name="Habib N."/>
            <person name="Wapinski I."/>
            <person name="Roy S."/>
            <person name="Lin M.F."/>
            <person name="Heiman D.I."/>
            <person name="Young S.K."/>
            <person name="Furuya K."/>
            <person name="Guo Y."/>
            <person name="Pidoux A."/>
            <person name="Chen H.M."/>
            <person name="Robbertse B."/>
            <person name="Goldberg J.M."/>
            <person name="Aoki K."/>
            <person name="Bayne E.H."/>
            <person name="Berlin A.M."/>
            <person name="Desjardins C.A."/>
            <person name="Dobbs E."/>
            <person name="Dukaj L."/>
            <person name="Fan L."/>
            <person name="FitzGerald M.G."/>
            <person name="French C."/>
            <person name="Gujja S."/>
            <person name="Hansen K."/>
            <person name="Keifenheim D."/>
            <person name="Levin J.Z."/>
            <person name="Mosher R.A."/>
            <person name="Mueller C.A."/>
            <person name="Pfiffner J."/>
            <person name="Priest M."/>
            <person name="Russ C."/>
            <person name="Smialowska A."/>
            <person name="Swoboda P."/>
            <person name="Sykes S.M."/>
            <person name="Vaughn M."/>
            <person name="Vengrova S."/>
            <person name="Yoder R."/>
            <person name="Zeng Q."/>
            <person name="Allshire R."/>
            <person name="Baulcombe D."/>
            <person name="Birren B.W."/>
            <person name="Brown W."/>
            <person name="Ekwall K."/>
            <person name="Kellis M."/>
            <person name="Leatherwood J."/>
            <person name="Levin H."/>
            <person name="Margalit H."/>
            <person name="Martienssen R."/>
            <person name="Nieduszynski C.A."/>
            <person name="Spatafora J.W."/>
            <person name="Friedman N."/>
            <person name="Dalgaard J.Z."/>
            <person name="Baumann P."/>
            <person name="Niki H."/>
            <person name="Regev A."/>
            <person name="Nusbaum C."/>
        </authorList>
    </citation>
    <scope>NUCLEOTIDE SEQUENCE [LARGE SCALE GENOMIC DNA]</scope>
    <source>
        <strain evidence="11">yFS275 / FY16936</strain>
    </source>
</reference>
<dbReference type="GO" id="GO:0000978">
    <property type="term" value="F:RNA polymerase II cis-regulatory region sequence-specific DNA binding"/>
    <property type="evidence" value="ECO:0000318"/>
    <property type="project" value="GO_Central"/>
</dbReference>
<feature type="compositionally biased region" description="Low complexity" evidence="7">
    <location>
        <begin position="399"/>
        <end position="420"/>
    </location>
</feature>
<dbReference type="SUPFAM" id="SSF46785">
    <property type="entry name" value="Winged helix' DNA-binding domain"/>
    <property type="match status" value="1"/>
</dbReference>
<dbReference type="InterPro" id="IPR001766">
    <property type="entry name" value="Fork_head_dom"/>
</dbReference>
<keyword evidence="2" id="KW-0805">Transcription regulation</keyword>
<dbReference type="CDD" id="cd00059">
    <property type="entry name" value="FH_FOX"/>
    <property type="match status" value="1"/>
</dbReference>
<comment type="subcellular location">
    <subcellularLocation>
        <location evidence="1 6">Nucleus</location>
    </subcellularLocation>
</comment>
<dbReference type="eggNOG" id="KOG2294">
    <property type="taxonomic scope" value="Eukaryota"/>
</dbReference>
<name>B6K3F9_SCHJY</name>
<evidence type="ECO:0000256" key="5">
    <source>
        <dbReference type="ARBA" id="ARBA00023242"/>
    </source>
</evidence>
<evidence type="ECO:0000256" key="6">
    <source>
        <dbReference type="PROSITE-ProRule" id="PRU00089"/>
    </source>
</evidence>
<evidence type="ECO:0000256" key="2">
    <source>
        <dbReference type="ARBA" id="ARBA00023015"/>
    </source>
</evidence>
<dbReference type="GO" id="GO:0000981">
    <property type="term" value="F:DNA-binding transcription factor activity, RNA polymerase II-specific"/>
    <property type="evidence" value="ECO:0000318"/>
    <property type="project" value="GO_Central"/>
</dbReference>
<evidence type="ECO:0000259" key="8">
    <source>
        <dbReference type="PROSITE" id="PS50039"/>
    </source>
</evidence>
<protein>
    <submittedName>
        <fullName evidence="9">Fork head transcription factor Sep1</fullName>
    </submittedName>
</protein>
<dbReference type="Pfam" id="PF00250">
    <property type="entry name" value="Forkhead"/>
    <property type="match status" value="1"/>
</dbReference>
<dbReference type="AlphaFoldDB" id="B6K3F9"/>
<dbReference type="Proteomes" id="UP000001744">
    <property type="component" value="Unassembled WGS sequence"/>
</dbReference>
<dbReference type="JaponicusDB" id="SJAG_03143">
    <property type="gene designation" value="sep1"/>
</dbReference>
<feature type="region of interest" description="Disordered" evidence="7">
    <location>
        <begin position="562"/>
        <end position="630"/>
    </location>
</feature>
<evidence type="ECO:0000256" key="4">
    <source>
        <dbReference type="ARBA" id="ARBA00023163"/>
    </source>
</evidence>
<dbReference type="Gene3D" id="1.10.10.10">
    <property type="entry name" value="Winged helix-like DNA-binding domain superfamily/Winged helix DNA-binding domain"/>
    <property type="match status" value="1"/>
</dbReference>
<dbReference type="GO" id="GO:0005634">
    <property type="term" value="C:nucleus"/>
    <property type="evidence" value="ECO:0007669"/>
    <property type="project" value="UniProtKB-SubCell"/>
</dbReference>
<accession>B6K3F9</accession>
<evidence type="ECO:0000313" key="9">
    <source>
        <dbReference type="EMBL" id="EEB08016.1"/>
    </source>
</evidence>
<dbReference type="SMART" id="SM00339">
    <property type="entry name" value="FH"/>
    <property type="match status" value="1"/>
</dbReference>
<evidence type="ECO:0000256" key="7">
    <source>
        <dbReference type="SAM" id="MobiDB-lite"/>
    </source>
</evidence>
<dbReference type="FunFam" id="1.10.10.10:FF:000260">
    <property type="entry name" value="Forkhead transcription factor (Sep1)"/>
    <property type="match status" value="1"/>
</dbReference>
<keyword evidence="5 6" id="KW-0539">Nucleus</keyword>
<organism evidence="9 11">
    <name type="scientific">Schizosaccharomyces japonicus (strain yFS275 / FY16936)</name>
    <name type="common">Fission yeast</name>
    <dbReference type="NCBI Taxonomy" id="402676"/>
    <lineage>
        <taxon>Eukaryota</taxon>
        <taxon>Fungi</taxon>
        <taxon>Dikarya</taxon>
        <taxon>Ascomycota</taxon>
        <taxon>Taphrinomycotina</taxon>
        <taxon>Schizosaccharomycetes</taxon>
        <taxon>Schizosaccharomycetales</taxon>
        <taxon>Schizosaccharomycetaceae</taxon>
        <taxon>Schizosaccharomyces</taxon>
    </lineage>
</organism>
<dbReference type="HOGENOM" id="CLU_408345_0_0_1"/>
<dbReference type="PANTHER" id="PTHR45881">
    <property type="entry name" value="CHECKPOINT SUPPRESSOR 1-LIKE, ISOFORM A-RELATED"/>
    <property type="match status" value="1"/>
</dbReference>
<feature type="compositionally biased region" description="Polar residues" evidence="7">
    <location>
        <begin position="578"/>
        <end position="609"/>
    </location>
</feature>
<dbReference type="VEuPathDB" id="FungiDB:SJAG_03143"/>
<dbReference type="InterPro" id="IPR030456">
    <property type="entry name" value="TF_fork_head_CS_2"/>
</dbReference>
<dbReference type="GO" id="GO:0001228">
    <property type="term" value="F:DNA-binding transcription activator activity, RNA polymerase II-specific"/>
    <property type="evidence" value="ECO:0007669"/>
    <property type="project" value="UniProtKB-ARBA"/>
</dbReference>
<dbReference type="InterPro" id="IPR036388">
    <property type="entry name" value="WH-like_DNA-bd_sf"/>
</dbReference>
<dbReference type="PROSITE" id="PS50039">
    <property type="entry name" value="FORK_HEAD_3"/>
    <property type="match status" value="1"/>
</dbReference>
<dbReference type="PRINTS" id="PR00053">
    <property type="entry name" value="FORKHEAD"/>
</dbReference>
<dbReference type="GO" id="GO:0000785">
    <property type="term" value="C:chromatin"/>
    <property type="evidence" value="ECO:0007669"/>
    <property type="project" value="UniProtKB-ARBA"/>
</dbReference>
<sequence>MSKKTKRIPSYTRLAYSAPPLPIPSPAETDYALYVSSQPSRAIGRPPPTISYQPNYSSLSNTVAAYGGYLPKTAENSTTSVHTSEPSSSSSFNAVNDSYVLNLPVDDGKKPNCSYATLIALAILCSPEHRLTLSAIYDWISRTFSFYSNCNNGWQNSVRHNLSLNKAFVKIERPRCMPGKGHFWAIRTGHEEYFLRKNLICDFLVKKETIPTSIQSAPLERSSSIQSQDSSISSGSYQHTAQGLNAYYPDGQQLSSHAAYETHSAMASRNASRSATPFNFPASISRVTAAFSHVPRRKLQRSVSLDLDTSMKPSGDPAITYYNCHRPSYSVPQQAQFMPPPTISAPLPQSASGFQHYPSTEANEQPQLTVSIEQPNSSSSSSYRTFPLEQQTSDNQHASPNSSNSNPIPESSASLNSTNSFSFEAPSKNAAVSSPSKAFISTNRSLLEASATPKSMCPKSLLLKSVPLNDDPLSPSFFSPMNYDPGTENSPNTNLKEHRARVYRMLASPDARKFEKNASVNENSLWALSPLRPGISPLKSTSVLSETLQSRRLWRDMAKFNAESGSDDENDIGRPRNIDSSFSENKNGAQTNSESPPNDTEASVFSGSASPDLLDSPQSPAPYQRSHSVSQASLAVNDRIDMPGPDIFGVNIDSPTQRNLWQRTHVQISQMKSLDDIYLPSPTKRKQPVSKFSLHLP</sequence>
<feature type="region of interest" description="Disordered" evidence="7">
    <location>
        <begin position="371"/>
        <end position="420"/>
    </location>
</feature>
<evidence type="ECO:0000256" key="1">
    <source>
        <dbReference type="ARBA" id="ARBA00004123"/>
    </source>
</evidence>
<evidence type="ECO:0000256" key="3">
    <source>
        <dbReference type="ARBA" id="ARBA00023125"/>
    </source>
</evidence>
<evidence type="ECO:0000313" key="10">
    <source>
        <dbReference type="JaponicusDB" id="SJAG_03143"/>
    </source>
</evidence>
<feature type="compositionally biased region" description="Polar residues" evidence="7">
    <location>
        <begin position="388"/>
        <end position="398"/>
    </location>
</feature>
<dbReference type="OrthoDB" id="5954824at2759"/>
<proteinExistence type="predicted"/>
<gene>
    <name evidence="10" type="primary">sep1</name>
    <name evidence="9" type="ORF">SJAG_03143</name>
</gene>
<keyword evidence="3 6" id="KW-0238">DNA-binding</keyword>
<dbReference type="EMBL" id="KE651167">
    <property type="protein sequence ID" value="EEB08016.1"/>
    <property type="molecule type" value="Genomic_DNA"/>
</dbReference>
<keyword evidence="4" id="KW-0804">Transcription</keyword>
<evidence type="ECO:0000313" key="11">
    <source>
        <dbReference type="Proteomes" id="UP000001744"/>
    </source>
</evidence>
<dbReference type="InterPro" id="IPR036390">
    <property type="entry name" value="WH_DNA-bd_sf"/>
</dbReference>
<dbReference type="GO" id="GO:0006357">
    <property type="term" value="P:regulation of transcription by RNA polymerase II"/>
    <property type="evidence" value="ECO:0000318"/>
    <property type="project" value="GO_Central"/>
</dbReference>
<feature type="region of interest" description="Disordered" evidence="7">
    <location>
        <begin position="332"/>
        <end position="359"/>
    </location>
</feature>
<dbReference type="GeneID" id="7048489"/>
<dbReference type="RefSeq" id="XP_002174309.1">
    <property type="nucleotide sequence ID" value="XM_002174273.2"/>
</dbReference>
<feature type="DNA-binding region" description="Fork-head" evidence="6">
    <location>
        <begin position="110"/>
        <end position="186"/>
    </location>
</feature>
<feature type="domain" description="Fork-head" evidence="8">
    <location>
        <begin position="110"/>
        <end position="186"/>
    </location>
</feature>
<feature type="compositionally biased region" description="Polar residues" evidence="7">
    <location>
        <begin position="347"/>
        <end position="359"/>
    </location>
</feature>
<keyword evidence="11" id="KW-1185">Reference proteome</keyword>
<dbReference type="PANTHER" id="PTHR45881:SF1">
    <property type="entry name" value="FORK HEAD PROTEIN HOMOLOG 2"/>
    <property type="match status" value="1"/>
</dbReference>
<dbReference type="PROSITE" id="PS00658">
    <property type="entry name" value="FORK_HEAD_2"/>
    <property type="match status" value="1"/>
</dbReference>